<dbReference type="InterPro" id="IPR011385">
    <property type="entry name" value="Site-sp_rcmbase"/>
</dbReference>
<keyword evidence="4" id="KW-1185">Reference proteome</keyword>
<evidence type="ECO:0000256" key="1">
    <source>
        <dbReference type="SAM" id="MobiDB-lite"/>
    </source>
</evidence>
<accession>A0ABS0EQ93</accession>
<keyword evidence="2" id="KW-0472">Membrane</keyword>
<name>A0ABS0EQ93_9BURK</name>
<feature type="region of interest" description="Disordered" evidence="1">
    <location>
        <begin position="690"/>
        <end position="712"/>
    </location>
</feature>
<comment type="caution">
    <text evidence="3">The sequence shown here is derived from an EMBL/GenBank/DDBJ whole genome shotgun (WGS) entry which is preliminary data.</text>
</comment>
<feature type="transmembrane region" description="Helical" evidence="2">
    <location>
        <begin position="370"/>
        <end position="394"/>
    </location>
</feature>
<keyword evidence="2" id="KW-1133">Transmembrane helix</keyword>
<sequence>MKISFLRIFAVWRRFRTGALQHHADNARYLQQFEALARRADPNASWQMRANWMIDLADWIRREPKVSLLDEAEWSRIKSLRIRYMLDWLDENRDVRQIVQATLRKTLREATGPELFSATGLPRESAFFSELSERVVKHILPPPLNQHDLSTLFTAMFPDESDADWLLELDSQTLSRLWKLGADDGIAHGYRKQIDEAMLYLVTMVISIGISPAFRQRLEPRMPLLATPFMALRRELENYLVTSERDEGALRSVRMLIAVCQAQTDKIYAHLDEYGVSVGLVYNVERMRAQLTRVARLLDLRNTSHVEEGSGQVQAVLVDLIVAHHRRSSIRELVNRSFSLLARKMVERNASHGEHYIASDRQEYRAMLKAALLGGFVTAFTALAKVGITGLGLAQFFEGAFLSINYAVSFLLITAIGGVLATKQPAVTAPALAAQMGELETVEGLRELLAKIAALLRSQAAAVFGNLMAVAPVIVALSFAFLYLTGKPVMSAEKAHASIASLSFVGVTPLFAAFTGILLWIASLISGFADNWFALRRLKESIAHHRRLVHALGANRAQRWAEWLEHNISGIVANVSLAILLGMVPVIAHFFGLPLDVRHVTLSTATLAAAVTTLGWHVMATPEFWLACVGIVAIGLLNVGVAFGCALTLALRARDVPKRVRRLVFRAMLRRFTLTPYIFFWPTQPEAAAPAAALENDVEEDEEQAPARPREE</sequence>
<feature type="transmembrane region" description="Helical" evidence="2">
    <location>
        <begin position="400"/>
        <end position="421"/>
    </location>
</feature>
<feature type="transmembrane region" description="Helical" evidence="2">
    <location>
        <begin position="504"/>
        <end position="529"/>
    </location>
</feature>
<evidence type="ECO:0000313" key="3">
    <source>
        <dbReference type="EMBL" id="MBF8176174.1"/>
    </source>
</evidence>
<dbReference type="Proteomes" id="UP000657372">
    <property type="component" value="Unassembled WGS sequence"/>
</dbReference>
<feature type="transmembrane region" description="Helical" evidence="2">
    <location>
        <begin position="568"/>
        <end position="591"/>
    </location>
</feature>
<dbReference type="PIRSF" id="PIRSF015380">
    <property type="entry name" value="Site-sp_rcmb"/>
    <property type="match status" value="1"/>
</dbReference>
<feature type="transmembrane region" description="Helical" evidence="2">
    <location>
        <begin position="461"/>
        <end position="484"/>
    </location>
</feature>
<dbReference type="EMBL" id="JADOEL010000001">
    <property type="protein sequence ID" value="MBF8176174.1"/>
    <property type="molecule type" value="Genomic_DNA"/>
</dbReference>
<proteinExistence type="predicted"/>
<dbReference type="RefSeq" id="WP_195874398.1">
    <property type="nucleotide sequence ID" value="NZ_JADOEL010000001.1"/>
</dbReference>
<organism evidence="3 4">
    <name type="scientific">Herminiimonas contaminans</name>
    <dbReference type="NCBI Taxonomy" id="1111140"/>
    <lineage>
        <taxon>Bacteria</taxon>
        <taxon>Pseudomonadati</taxon>
        <taxon>Pseudomonadota</taxon>
        <taxon>Betaproteobacteria</taxon>
        <taxon>Burkholderiales</taxon>
        <taxon>Oxalobacteraceae</taxon>
        <taxon>Herminiimonas</taxon>
    </lineage>
</organism>
<evidence type="ECO:0000313" key="4">
    <source>
        <dbReference type="Proteomes" id="UP000657372"/>
    </source>
</evidence>
<protein>
    <submittedName>
        <fullName evidence="3">Site-specific recombinase</fullName>
    </submittedName>
</protein>
<gene>
    <name evidence="3" type="ORF">IXC47_00605</name>
</gene>
<reference evidence="3 4" key="1">
    <citation type="submission" date="2020-11" db="EMBL/GenBank/DDBJ databases">
        <title>WGS of Herminiimonas contaminans strain Marseille-Q4544 isolated from planarians Schmidtea mediterranea.</title>
        <authorList>
            <person name="Kangale L."/>
        </authorList>
    </citation>
    <scope>NUCLEOTIDE SEQUENCE [LARGE SCALE GENOMIC DNA]</scope>
    <source>
        <strain evidence="3 4">Marseille-Q4544</strain>
    </source>
</reference>
<evidence type="ECO:0000256" key="2">
    <source>
        <dbReference type="SAM" id="Phobius"/>
    </source>
</evidence>
<dbReference type="Pfam" id="PF10136">
    <property type="entry name" value="SpecificRecomb"/>
    <property type="match status" value="1"/>
</dbReference>
<keyword evidence="2" id="KW-0812">Transmembrane</keyword>
<feature type="transmembrane region" description="Helical" evidence="2">
    <location>
        <begin position="624"/>
        <end position="651"/>
    </location>
</feature>